<keyword evidence="2" id="KW-1003">Cell membrane</keyword>
<comment type="subcellular location">
    <subcellularLocation>
        <location evidence="1">Cell membrane</location>
        <topology evidence="1">Multi-pass membrane protein</topology>
    </subcellularLocation>
</comment>
<gene>
    <name evidence="8" type="ORF">GCM10010969_16560</name>
</gene>
<dbReference type="RefSeq" id="WP_018977187.1">
    <property type="nucleotide sequence ID" value="NZ_BMLN01000004.1"/>
</dbReference>
<proteinExistence type="predicted"/>
<keyword evidence="3 7" id="KW-0812">Transmembrane</keyword>
<sequence>MRFSIGMRTVKTALAVLICLLISKLLNLEYPFYAAIATIIAMESSITSSYAAGKNRTMGTLVGAAFGGLFAFIGPHNAYLSALGIIGVIAVCNMLKWNKSVSIAGIVFLAIMLNLQPHEAPFAYAVHRVLDTLLGIGVAVLVNYFVAPPKHDRNLEKARLKVRRHLNRLAHDLLRQGGAVHISPLKKDLAALQKACDTYKEEFDIGQNKQHDLIERIEQELDVYRNTYSHMRMIRLLTDPDPEGVASLGNSLLQTSNQKAESTLSSESQAIIYRYHVACILGELQTLGLVIPTNIAYPLERESGHLPFGTSETSGDPSKQEKSRPAERTAGTPLNRTSAVPYRRQTVKS</sequence>
<protein>
    <submittedName>
        <fullName evidence="8">Membrane protein</fullName>
    </submittedName>
</protein>
<feature type="compositionally biased region" description="Basic and acidic residues" evidence="6">
    <location>
        <begin position="318"/>
        <end position="327"/>
    </location>
</feature>
<feature type="transmembrane region" description="Helical" evidence="7">
    <location>
        <begin position="100"/>
        <end position="117"/>
    </location>
</feature>
<keyword evidence="4 7" id="KW-1133">Transmembrane helix</keyword>
<feature type="region of interest" description="Disordered" evidence="6">
    <location>
        <begin position="306"/>
        <end position="349"/>
    </location>
</feature>
<evidence type="ECO:0000313" key="9">
    <source>
        <dbReference type="Proteomes" id="UP000606653"/>
    </source>
</evidence>
<name>A0ABQ2KZP1_9BACL</name>
<evidence type="ECO:0000256" key="1">
    <source>
        <dbReference type="ARBA" id="ARBA00004651"/>
    </source>
</evidence>
<evidence type="ECO:0000313" key="8">
    <source>
        <dbReference type="EMBL" id="GGN98023.1"/>
    </source>
</evidence>
<keyword evidence="9" id="KW-1185">Reference proteome</keyword>
<dbReference type="Pfam" id="PF06081">
    <property type="entry name" value="ArAE_1"/>
    <property type="match status" value="1"/>
</dbReference>
<evidence type="ECO:0000256" key="6">
    <source>
        <dbReference type="SAM" id="MobiDB-lite"/>
    </source>
</evidence>
<evidence type="ECO:0000256" key="3">
    <source>
        <dbReference type="ARBA" id="ARBA00022692"/>
    </source>
</evidence>
<evidence type="ECO:0000256" key="4">
    <source>
        <dbReference type="ARBA" id="ARBA00022989"/>
    </source>
</evidence>
<feature type="transmembrane region" description="Helical" evidence="7">
    <location>
        <begin position="129"/>
        <end position="147"/>
    </location>
</feature>
<dbReference type="Proteomes" id="UP000606653">
    <property type="component" value="Unassembled WGS sequence"/>
</dbReference>
<feature type="transmembrane region" description="Helical" evidence="7">
    <location>
        <begin position="9"/>
        <end position="26"/>
    </location>
</feature>
<evidence type="ECO:0000256" key="2">
    <source>
        <dbReference type="ARBA" id="ARBA00022475"/>
    </source>
</evidence>
<dbReference type="PANTHER" id="PTHR30509:SF9">
    <property type="entry name" value="MULTIDRUG RESISTANCE PROTEIN MDTO"/>
    <property type="match status" value="1"/>
</dbReference>
<feature type="transmembrane region" description="Helical" evidence="7">
    <location>
        <begin position="79"/>
        <end position="95"/>
    </location>
</feature>
<dbReference type="PANTHER" id="PTHR30509">
    <property type="entry name" value="P-HYDROXYBENZOIC ACID EFFLUX PUMP SUBUNIT-RELATED"/>
    <property type="match status" value="1"/>
</dbReference>
<reference evidence="9" key="1">
    <citation type="journal article" date="2019" name="Int. J. Syst. Evol. Microbiol.">
        <title>The Global Catalogue of Microorganisms (GCM) 10K type strain sequencing project: providing services to taxonomists for standard genome sequencing and annotation.</title>
        <authorList>
            <consortium name="The Broad Institute Genomics Platform"/>
            <consortium name="The Broad Institute Genome Sequencing Center for Infectious Disease"/>
            <person name="Wu L."/>
            <person name="Ma J."/>
        </authorList>
    </citation>
    <scope>NUCLEOTIDE SEQUENCE [LARGE SCALE GENOMIC DNA]</scope>
    <source>
        <strain evidence="9">CGMCC 1.6964</strain>
    </source>
</reference>
<accession>A0ABQ2KZP1</accession>
<comment type="caution">
    <text evidence="8">The sequence shown here is derived from an EMBL/GenBank/DDBJ whole genome shotgun (WGS) entry which is preliminary data.</text>
</comment>
<dbReference type="InterPro" id="IPR010343">
    <property type="entry name" value="ArAE_1"/>
</dbReference>
<dbReference type="EMBL" id="BMLN01000004">
    <property type="protein sequence ID" value="GGN98023.1"/>
    <property type="molecule type" value="Genomic_DNA"/>
</dbReference>
<evidence type="ECO:0000256" key="7">
    <source>
        <dbReference type="SAM" id="Phobius"/>
    </source>
</evidence>
<keyword evidence="5 7" id="KW-0472">Membrane</keyword>
<evidence type="ECO:0000256" key="5">
    <source>
        <dbReference type="ARBA" id="ARBA00023136"/>
    </source>
</evidence>
<organism evidence="8 9">
    <name type="scientific">Saccharibacillus kuerlensis</name>
    <dbReference type="NCBI Taxonomy" id="459527"/>
    <lineage>
        <taxon>Bacteria</taxon>
        <taxon>Bacillati</taxon>
        <taxon>Bacillota</taxon>
        <taxon>Bacilli</taxon>
        <taxon>Bacillales</taxon>
        <taxon>Paenibacillaceae</taxon>
        <taxon>Saccharibacillus</taxon>
    </lineage>
</organism>